<comment type="caution">
    <text evidence="5">The sequence shown here is derived from an EMBL/GenBank/DDBJ whole genome shotgun (WGS) entry which is preliminary data.</text>
</comment>
<feature type="compositionally biased region" description="Acidic residues" evidence="3">
    <location>
        <begin position="247"/>
        <end position="282"/>
    </location>
</feature>
<dbReference type="InterPro" id="IPR009071">
    <property type="entry name" value="HMG_box_dom"/>
</dbReference>
<accession>A0A1W0W9G2</accession>
<dbReference type="SUPFAM" id="SSF47095">
    <property type="entry name" value="HMG-box"/>
    <property type="match status" value="3"/>
</dbReference>
<feature type="DNA-binding region" description="HMG box" evidence="2">
    <location>
        <begin position="68"/>
        <end position="134"/>
    </location>
</feature>
<reference evidence="6" key="1">
    <citation type="submission" date="2017-01" db="EMBL/GenBank/DDBJ databases">
        <title>Comparative genomics of anhydrobiosis in the tardigrade Hypsibius dujardini.</title>
        <authorList>
            <person name="Yoshida Y."/>
            <person name="Koutsovoulos G."/>
            <person name="Laetsch D."/>
            <person name="Stevens L."/>
            <person name="Kumar S."/>
            <person name="Horikawa D."/>
            <person name="Ishino K."/>
            <person name="Komine S."/>
            <person name="Tomita M."/>
            <person name="Blaxter M."/>
            <person name="Arakawa K."/>
        </authorList>
    </citation>
    <scope>NUCLEOTIDE SEQUENCE [LARGE SCALE GENOMIC DNA]</scope>
    <source>
        <strain evidence="6">Z151</strain>
    </source>
</reference>
<dbReference type="Pfam" id="PF09011">
    <property type="entry name" value="HMG_box_2"/>
    <property type="match status" value="2"/>
</dbReference>
<feature type="domain" description="HMG box" evidence="4">
    <location>
        <begin position="150"/>
        <end position="220"/>
    </location>
</feature>
<dbReference type="InterPro" id="IPR036910">
    <property type="entry name" value="HMG_box_dom_sf"/>
</dbReference>
<evidence type="ECO:0000313" key="5">
    <source>
        <dbReference type="EMBL" id="OQV11857.1"/>
    </source>
</evidence>
<feature type="compositionally biased region" description="Basic and acidic residues" evidence="3">
    <location>
        <begin position="45"/>
        <end position="68"/>
    </location>
</feature>
<feature type="domain" description="HMG box" evidence="4">
    <location>
        <begin position="1"/>
        <end position="64"/>
    </location>
</feature>
<dbReference type="OrthoDB" id="1919336at2759"/>
<dbReference type="CDD" id="cd00084">
    <property type="entry name" value="HMG-box_SF"/>
    <property type="match status" value="1"/>
</dbReference>
<dbReference type="PANTHER" id="PTHR48112">
    <property type="entry name" value="HIGH MOBILITY GROUP PROTEIN DSP1"/>
    <property type="match status" value="1"/>
</dbReference>
<keyword evidence="2" id="KW-0539">Nucleus</keyword>
<feature type="domain" description="HMG box" evidence="4">
    <location>
        <begin position="68"/>
        <end position="134"/>
    </location>
</feature>
<feature type="DNA-binding region" description="HMG box" evidence="2">
    <location>
        <begin position="150"/>
        <end position="220"/>
    </location>
</feature>
<feature type="region of interest" description="Disordered" evidence="3">
    <location>
        <begin position="45"/>
        <end position="69"/>
    </location>
</feature>
<gene>
    <name evidence="5" type="ORF">BV898_13825</name>
</gene>
<dbReference type="PROSITE" id="PS50118">
    <property type="entry name" value="HMG_BOX_2"/>
    <property type="match status" value="3"/>
</dbReference>
<dbReference type="AlphaFoldDB" id="A0A1W0W9G2"/>
<feature type="DNA-binding region" description="HMG box" evidence="2">
    <location>
        <begin position="1"/>
        <end position="64"/>
    </location>
</feature>
<feature type="region of interest" description="Disordered" evidence="3">
    <location>
        <begin position="221"/>
        <end position="282"/>
    </location>
</feature>
<dbReference type="SMART" id="SM00398">
    <property type="entry name" value="HMG"/>
    <property type="match status" value="3"/>
</dbReference>
<organism evidence="5 6">
    <name type="scientific">Hypsibius exemplaris</name>
    <name type="common">Freshwater tardigrade</name>
    <dbReference type="NCBI Taxonomy" id="2072580"/>
    <lineage>
        <taxon>Eukaryota</taxon>
        <taxon>Metazoa</taxon>
        <taxon>Ecdysozoa</taxon>
        <taxon>Tardigrada</taxon>
        <taxon>Eutardigrada</taxon>
        <taxon>Parachela</taxon>
        <taxon>Hypsibioidea</taxon>
        <taxon>Hypsibiidae</taxon>
        <taxon>Hypsibius</taxon>
    </lineage>
</organism>
<evidence type="ECO:0000259" key="4">
    <source>
        <dbReference type="PROSITE" id="PS50118"/>
    </source>
</evidence>
<keyword evidence="6" id="KW-1185">Reference proteome</keyword>
<evidence type="ECO:0000313" key="6">
    <source>
        <dbReference type="Proteomes" id="UP000192578"/>
    </source>
</evidence>
<sequence>MSAYNLFQLDYKKILKDKGISAVGEFSKETGAKWRALDEATKQRYKDKAKELKPSEEQKSSKKVDTKPRGKKSAYFFFIDECRKKHKLSKSKQPYQLGEAGAKWKAMDKKARKPYEDLALADRDRHGEEMMSYIPDGSDSRKRTFSTIAPKKAQSAFLLFCTDETPAVEAILGHSRDTVLKVATELGKRWGKLGREARTRYDELAAKDAARYDKELKEHEGALKSIAGGPGPKKGPAVQHAIPPADVFEDDTDDIGEEESEPSEDEDFEVDEEPDQEEPEEE</sequence>
<dbReference type="InterPro" id="IPR050342">
    <property type="entry name" value="HMGB"/>
</dbReference>
<evidence type="ECO:0000256" key="1">
    <source>
        <dbReference type="ARBA" id="ARBA00023125"/>
    </source>
</evidence>
<proteinExistence type="predicted"/>
<dbReference type="GO" id="GO:0003677">
    <property type="term" value="F:DNA binding"/>
    <property type="evidence" value="ECO:0007669"/>
    <property type="project" value="UniProtKB-UniRule"/>
</dbReference>
<dbReference type="EMBL" id="MTYJ01000159">
    <property type="protein sequence ID" value="OQV11857.1"/>
    <property type="molecule type" value="Genomic_DNA"/>
</dbReference>
<evidence type="ECO:0000256" key="3">
    <source>
        <dbReference type="SAM" id="MobiDB-lite"/>
    </source>
</evidence>
<name>A0A1W0W9G2_HYPEX</name>
<dbReference type="Gene3D" id="1.10.30.10">
    <property type="entry name" value="High mobility group box domain"/>
    <property type="match status" value="3"/>
</dbReference>
<dbReference type="Proteomes" id="UP000192578">
    <property type="component" value="Unassembled WGS sequence"/>
</dbReference>
<evidence type="ECO:0000256" key="2">
    <source>
        <dbReference type="PROSITE-ProRule" id="PRU00267"/>
    </source>
</evidence>
<dbReference type="Pfam" id="PF00505">
    <property type="entry name" value="HMG_box"/>
    <property type="match status" value="1"/>
</dbReference>
<protein>
    <submittedName>
        <fullName evidence="5">High mobility group protein DSP1</fullName>
    </submittedName>
</protein>
<dbReference type="GO" id="GO:0005634">
    <property type="term" value="C:nucleus"/>
    <property type="evidence" value="ECO:0007669"/>
    <property type="project" value="UniProtKB-UniRule"/>
</dbReference>
<keyword evidence="1 2" id="KW-0238">DNA-binding</keyword>